<dbReference type="Proteomes" id="UP000655420">
    <property type="component" value="Unassembled WGS sequence"/>
</dbReference>
<keyword evidence="2" id="KW-0238">DNA-binding</keyword>
<dbReference type="Pfam" id="PF12833">
    <property type="entry name" value="HTH_18"/>
    <property type="match status" value="1"/>
</dbReference>
<evidence type="ECO:0000313" key="5">
    <source>
        <dbReference type="EMBL" id="MBK0401105.1"/>
    </source>
</evidence>
<organism evidence="5 6">
    <name type="scientific">Thermohalobaculum xanthum</name>
    <dbReference type="NCBI Taxonomy" id="2753746"/>
    <lineage>
        <taxon>Bacteria</taxon>
        <taxon>Pseudomonadati</taxon>
        <taxon>Pseudomonadota</taxon>
        <taxon>Alphaproteobacteria</taxon>
        <taxon>Rhodobacterales</taxon>
        <taxon>Paracoccaceae</taxon>
        <taxon>Thermohalobaculum</taxon>
    </lineage>
</organism>
<protein>
    <submittedName>
        <fullName evidence="5">Helix-turn-helix transcriptional regulator</fullName>
    </submittedName>
</protein>
<proteinExistence type="predicted"/>
<sequence>MPRLDRLSTLIARFSLTVTPAREAVANLGICRAGKDGAMRVSLTPHESGRLGLGCDAITARLDWGGASNPLLAALPERVEMTVETGSETASLLRVFAAEASEMRCGAGPVLDRLGEVIVIRLLRAEIARGAASPGLLAGLADPRLGRAIVAMHDAPERAWTVPDLAAEAALSPSRFAELFAGTVGRTPLAYLREWRMTLARQDLVRGDRVQAVAHRYGYASAEALTRAFRKIHGECPMRIRRSAA</sequence>
<dbReference type="InterPro" id="IPR009057">
    <property type="entry name" value="Homeodomain-like_sf"/>
</dbReference>
<dbReference type="EMBL" id="JAEHHL010000014">
    <property type="protein sequence ID" value="MBK0401105.1"/>
    <property type="molecule type" value="Genomic_DNA"/>
</dbReference>
<gene>
    <name evidence="5" type="ORF">H0I76_18050</name>
</gene>
<dbReference type="InterPro" id="IPR018060">
    <property type="entry name" value="HTH_AraC"/>
</dbReference>
<evidence type="ECO:0000259" key="4">
    <source>
        <dbReference type="PROSITE" id="PS01124"/>
    </source>
</evidence>
<dbReference type="InterPro" id="IPR050204">
    <property type="entry name" value="AraC_XylS_family_regulators"/>
</dbReference>
<keyword evidence="3" id="KW-0804">Transcription</keyword>
<dbReference type="InterPro" id="IPR032783">
    <property type="entry name" value="AraC_lig"/>
</dbReference>
<comment type="caution">
    <text evidence="5">The sequence shown here is derived from an EMBL/GenBank/DDBJ whole genome shotgun (WGS) entry which is preliminary data.</text>
</comment>
<reference evidence="5" key="1">
    <citation type="submission" date="2020-12" db="EMBL/GenBank/DDBJ databases">
        <title>Bacterial taxonomy.</title>
        <authorList>
            <person name="Pan X."/>
        </authorList>
    </citation>
    <scope>NUCLEOTIDE SEQUENCE</scope>
    <source>
        <strain evidence="5">M0105</strain>
    </source>
</reference>
<feature type="domain" description="HTH araC/xylS-type" evidence="4">
    <location>
        <begin position="146"/>
        <end position="243"/>
    </location>
</feature>
<dbReference type="GO" id="GO:0003700">
    <property type="term" value="F:DNA-binding transcription factor activity"/>
    <property type="evidence" value="ECO:0007669"/>
    <property type="project" value="InterPro"/>
</dbReference>
<dbReference type="AlphaFoldDB" id="A0A8J7SJP4"/>
<dbReference type="SUPFAM" id="SSF46689">
    <property type="entry name" value="Homeodomain-like"/>
    <property type="match status" value="2"/>
</dbReference>
<dbReference type="RefSeq" id="WP_200613236.1">
    <property type="nucleotide sequence ID" value="NZ_JAEHHL010000014.1"/>
</dbReference>
<evidence type="ECO:0000256" key="2">
    <source>
        <dbReference type="ARBA" id="ARBA00023125"/>
    </source>
</evidence>
<dbReference type="PANTHER" id="PTHR46796">
    <property type="entry name" value="HTH-TYPE TRANSCRIPTIONAL ACTIVATOR RHAS-RELATED"/>
    <property type="match status" value="1"/>
</dbReference>
<evidence type="ECO:0000256" key="3">
    <source>
        <dbReference type="ARBA" id="ARBA00023163"/>
    </source>
</evidence>
<dbReference type="PANTHER" id="PTHR46796:SF7">
    <property type="entry name" value="ARAC FAMILY TRANSCRIPTIONAL REGULATOR"/>
    <property type="match status" value="1"/>
</dbReference>
<keyword evidence="6" id="KW-1185">Reference proteome</keyword>
<dbReference type="Gene3D" id="1.10.10.60">
    <property type="entry name" value="Homeodomain-like"/>
    <property type="match status" value="2"/>
</dbReference>
<dbReference type="SMART" id="SM00342">
    <property type="entry name" value="HTH_ARAC"/>
    <property type="match status" value="1"/>
</dbReference>
<accession>A0A8J7SJP4</accession>
<dbReference type="GO" id="GO:0043565">
    <property type="term" value="F:sequence-specific DNA binding"/>
    <property type="evidence" value="ECO:0007669"/>
    <property type="project" value="InterPro"/>
</dbReference>
<name>A0A8J7SJP4_9RHOB</name>
<dbReference type="Pfam" id="PF12852">
    <property type="entry name" value="Cupin_6"/>
    <property type="match status" value="1"/>
</dbReference>
<evidence type="ECO:0000313" key="6">
    <source>
        <dbReference type="Proteomes" id="UP000655420"/>
    </source>
</evidence>
<keyword evidence="1" id="KW-0805">Transcription regulation</keyword>
<evidence type="ECO:0000256" key="1">
    <source>
        <dbReference type="ARBA" id="ARBA00023015"/>
    </source>
</evidence>
<dbReference type="PROSITE" id="PS01124">
    <property type="entry name" value="HTH_ARAC_FAMILY_2"/>
    <property type="match status" value="1"/>
</dbReference>